<dbReference type="GO" id="GO:0015630">
    <property type="term" value="C:microtubule cytoskeleton"/>
    <property type="evidence" value="ECO:0007669"/>
    <property type="project" value="TreeGrafter"/>
</dbReference>
<protein>
    <recommendedName>
        <fullName evidence="6">Kinesin motor domain-containing protein</fullName>
    </recommendedName>
</protein>
<feature type="compositionally biased region" description="Polar residues" evidence="5">
    <location>
        <begin position="402"/>
        <end position="412"/>
    </location>
</feature>
<dbReference type="InterPro" id="IPR027640">
    <property type="entry name" value="Kinesin-like_fam"/>
</dbReference>
<keyword evidence="3" id="KW-0505">Motor protein</keyword>
<keyword evidence="4" id="KW-0175">Coiled coil</keyword>
<feature type="compositionally biased region" description="Basic and acidic residues" evidence="5">
    <location>
        <begin position="897"/>
        <end position="906"/>
    </location>
</feature>
<dbReference type="Gene3D" id="6.10.250.1080">
    <property type="match status" value="1"/>
</dbReference>
<dbReference type="GO" id="GO:0003777">
    <property type="term" value="F:microtubule motor activity"/>
    <property type="evidence" value="ECO:0007669"/>
    <property type="project" value="InterPro"/>
</dbReference>
<name>A0A418FAI2_APHAT</name>
<comment type="similarity">
    <text evidence="3">Belongs to the TRAFAC class myosin-kinesin ATPase superfamily. Kinesin family.</text>
</comment>
<feature type="binding site" evidence="3">
    <location>
        <begin position="544"/>
        <end position="551"/>
    </location>
    <ligand>
        <name>ATP</name>
        <dbReference type="ChEBI" id="CHEBI:30616"/>
    </ligand>
</feature>
<dbReference type="InterPro" id="IPR036961">
    <property type="entry name" value="Kinesin_motor_dom_sf"/>
</dbReference>
<dbReference type="Gene3D" id="3.40.850.10">
    <property type="entry name" value="Kinesin motor domain"/>
    <property type="match status" value="1"/>
</dbReference>
<accession>A0A418FAI2</accession>
<evidence type="ECO:0000256" key="3">
    <source>
        <dbReference type="PROSITE-ProRule" id="PRU00283"/>
    </source>
</evidence>
<dbReference type="InterPro" id="IPR019821">
    <property type="entry name" value="Kinesin_motor_CS"/>
</dbReference>
<keyword evidence="1 3" id="KW-0547">Nucleotide-binding</keyword>
<dbReference type="EMBL" id="QUTH01002363">
    <property type="protein sequence ID" value="RHZ26355.1"/>
    <property type="molecule type" value="Genomic_DNA"/>
</dbReference>
<dbReference type="Proteomes" id="UP000285430">
    <property type="component" value="Unassembled WGS sequence"/>
</dbReference>
<evidence type="ECO:0000313" key="8">
    <source>
        <dbReference type="EMBL" id="RHZ26355.1"/>
    </source>
</evidence>
<dbReference type="SMART" id="SM00129">
    <property type="entry name" value="KISc"/>
    <property type="match status" value="1"/>
</dbReference>
<evidence type="ECO:0000256" key="1">
    <source>
        <dbReference type="ARBA" id="ARBA00022741"/>
    </source>
</evidence>
<feature type="coiled-coil region" evidence="4">
    <location>
        <begin position="205"/>
        <end position="400"/>
    </location>
</feature>
<keyword evidence="2 3" id="KW-0067">ATP-binding</keyword>
<evidence type="ECO:0000313" key="9">
    <source>
        <dbReference type="Proteomes" id="UP000285430"/>
    </source>
</evidence>
<dbReference type="PROSITE" id="PS00411">
    <property type="entry name" value="KINESIN_MOTOR_1"/>
    <property type="match status" value="1"/>
</dbReference>
<dbReference type="PANTHER" id="PTHR47972">
    <property type="entry name" value="KINESIN-LIKE PROTEIN KLP-3"/>
    <property type="match status" value="1"/>
</dbReference>
<sequence>MDDELAAVRRELDEVKEDLLLKSDEYNELVTASSVIEAELEKDLQEVEQKAEKWRQQAQRFEDEVRDAREKMATHFRDSATLQRELDRTKEKLQTLTQDRARWETEVDHLTTQVRILEASNEDLKHQLERAQEDKVFLQHDYAEIEKEHELSSERYRSEILDLKSELFAVKVQVSAPLPRSTDVSDFSFRDSLSALIEDNPFRPSMSLERDMEENEKHIQILQDELRELGNRLQDEEDRRGHLEAQLVEMQDRQAHMEAMEAEINDMSDELIEKAEHVKRAENEVTCLQTNLTFTLASVEAMLSSTKEQHEMELDALRLELDASRSLASSQESSFHELSVLRAEYSQLEALHAQAKVQLDMERAKFAQLSAELDQSKGATEAVQEELDALRQQYDDLQSEHSASFLQMRSQSTPPPVTRPARSQSMDAHDVAQKYLLERKRNAMLLSKLQNVTGNMQVLCRVRPLLAHDPAHKGPEVAVDVLNLTDVAAMEMKADHVDVDAPWKVFTFDRVLSPHCTQTEVFREVEPMAQAVIDGFKACIFAYGQTGSGKTYTMEGTPSHPGLNYRLLSHMFESVALRGSVVDRPEAVASFDVASDRPVYHLQLGVFEIYNDTIRDLLKTNNVLDIRTDEFGDVGVPALHMETIFHPTHALEVLSQAQKNRTSCATNVHGNSSRSHSVVLVQMKSNAGQRGTLYLVDLAGSERVKVSGDHALKETAAINKSLSALGDVMEALDKKQAHVPYRNSKLTYALQDVLGSSQCKTVMILNVAPGFTTASETYRSMQFAERARRIVVAPHGIKPRQRGLLTGKQAFTEIKSLKSQVAAANAKLMQVNQTIVTMVRTQESPYHKLEQDKLTTLLEQKTKAADEAKSAVQTLRAAQSDLQDKLKQERELRQQEVAHADQELKQRRQLQSKTKVSAAHKESLEKLLFERESEVLKLRQSLNDARRRSQNSLIPRLSLEAASTTTTTPLDTFKRMTVEDPVSSSSASETELESESSTDKPVPSRIPQRVLRRTTFPQSNDDPRHMEDDAPSKRKAVSALRVPVAIAAIEGALRKPVTRYTKVSFTLVLYIYTTHTRSTGSSNVESRSKIPRRAFGTTKNAPREDNQATNKPPPPPASSSSSPAYRRMWK</sequence>
<dbReference type="Proteomes" id="UP000285712">
    <property type="component" value="Unassembled WGS sequence"/>
</dbReference>
<dbReference type="PRINTS" id="PR00380">
    <property type="entry name" value="KINESINHEAVY"/>
</dbReference>
<dbReference type="EMBL" id="QUTG01002063">
    <property type="protein sequence ID" value="RHY97787.1"/>
    <property type="molecule type" value="Genomic_DNA"/>
</dbReference>
<feature type="compositionally biased region" description="Basic and acidic residues" evidence="5">
    <location>
        <begin position="1021"/>
        <end position="1032"/>
    </location>
</feature>
<proteinExistence type="inferred from homology"/>
<reference evidence="9 10" key="1">
    <citation type="submission" date="2018-08" db="EMBL/GenBank/DDBJ databases">
        <title>Aphanomyces genome sequencing and annotation.</title>
        <authorList>
            <person name="Minardi D."/>
            <person name="Oidtmann B."/>
            <person name="Van Der Giezen M."/>
            <person name="Studholme D.J."/>
        </authorList>
    </citation>
    <scope>NUCLEOTIDE SEQUENCE [LARGE SCALE GENOMIC DNA]</scope>
    <source>
        <strain evidence="8 9">Da</strain>
        <strain evidence="7 10">Sv</strain>
    </source>
</reference>
<dbReference type="InterPro" id="IPR027417">
    <property type="entry name" value="P-loop_NTPase"/>
</dbReference>
<evidence type="ECO:0000313" key="10">
    <source>
        <dbReference type="Proteomes" id="UP000285712"/>
    </source>
</evidence>
<feature type="region of interest" description="Disordered" evidence="5">
    <location>
        <begin position="1077"/>
        <end position="1130"/>
    </location>
</feature>
<feature type="coiled-coil region" evidence="4">
    <location>
        <begin position="5"/>
        <end position="148"/>
    </location>
</feature>
<feature type="domain" description="Kinesin motor" evidence="6">
    <location>
        <begin position="455"/>
        <end position="790"/>
    </location>
</feature>
<dbReference type="PANTHER" id="PTHR47972:SF28">
    <property type="entry name" value="KINESIN-LIKE PROTEIN KLP-3"/>
    <property type="match status" value="1"/>
</dbReference>
<comment type="caution">
    <text evidence="8">The sequence shown here is derived from an EMBL/GenBank/DDBJ whole genome shotgun (WGS) entry which is preliminary data.</text>
</comment>
<dbReference type="VEuPathDB" id="FungiDB:H257_06244"/>
<evidence type="ECO:0000259" key="6">
    <source>
        <dbReference type="PROSITE" id="PS50067"/>
    </source>
</evidence>
<dbReference type="GO" id="GO:0005524">
    <property type="term" value="F:ATP binding"/>
    <property type="evidence" value="ECO:0007669"/>
    <property type="project" value="UniProtKB-UniRule"/>
</dbReference>
<gene>
    <name evidence="7" type="ORF">DYB35_006787</name>
    <name evidence="8" type="ORF">DYB37_008182</name>
</gene>
<evidence type="ECO:0000313" key="7">
    <source>
        <dbReference type="EMBL" id="RHY97787.1"/>
    </source>
</evidence>
<feature type="region of interest" description="Disordered" evidence="5">
    <location>
        <begin position="897"/>
        <end position="917"/>
    </location>
</feature>
<dbReference type="AlphaFoldDB" id="A0A418FAI2"/>
<dbReference type="Pfam" id="PF00225">
    <property type="entry name" value="Kinesin"/>
    <property type="match status" value="1"/>
</dbReference>
<evidence type="ECO:0000256" key="5">
    <source>
        <dbReference type="SAM" id="MobiDB-lite"/>
    </source>
</evidence>
<evidence type="ECO:0000256" key="4">
    <source>
        <dbReference type="SAM" id="Coils"/>
    </source>
</evidence>
<dbReference type="PROSITE" id="PS50067">
    <property type="entry name" value="KINESIN_MOTOR_2"/>
    <property type="match status" value="1"/>
</dbReference>
<organism evidence="8 9">
    <name type="scientific">Aphanomyces astaci</name>
    <name type="common">Crayfish plague agent</name>
    <dbReference type="NCBI Taxonomy" id="112090"/>
    <lineage>
        <taxon>Eukaryota</taxon>
        <taxon>Sar</taxon>
        <taxon>Stramenopiles</taxon>
        <taxon>Oomycota</taxon>
        <taxon>Saprolegniomycetes</taxon>
        <taxon>Saprolegniales</taxon>
        <taxon>Verrucalvaceae</taxon>
        <taxon>Aphanomyces</taxon>
    </lineage>
</organism>
<dbReference type="GO" id="GO:0007018">
    <property type="term" value="P:microtubule-based movement"/>
    <property type="evidence" value="ECO:0007669"/>
    <property type="project" value="InterPro"/>
</dbReference>
<dbReference type="GO" id="GO:0008017">
    <property type="term" value="F:microtubule binding"/>
    <property type="evidence" value="ECO:0007669"/>
    <property type="project" value="InterPro"/>
</dbReference>
<dbReference type="SUPFAM" id="SSF52540">
    <property type="entry name" value="P-loop containing nucleoside triphosphate hydrolases"/>
    <property type="match status" value="1"/>
</dbReference>
<feature type="region of interest" description="Disordered" evidence="5">
    <location>
        <begin position="964"/>
        <end position="1036"/>
    </location>
</feature>
<feature type="region of interest" description="Disordered" evidence="5">
    <location>
        <begin position="402"/>
        <end position="425"/>
    </location>
</feature>
<dbReference type="InterPro" id="IPR001752">
    <property type="entry name" value="Kinesin_motor_dom"/>
</dbReference>
<evidence type="ECO:0000256" key="2">
    <source>
        <dbReference type="ARBA" id="ARBA00022840"/>
    </source>
</evidence>